<dbReference type="GO" id="GO:0043565">
    <property type="term" value="F:sequence-specific DNA binding"/>
    <property type="evidence" value="ECO:0007669"/>
    <property type="project" value="InterPro"/>
</dbReference>
<evidence type="ECO:0000256" key="2">
    <source>
        <dbReference type="ARBA" id="ARBA00023125"/>
    </source>
</evidence>
<proteinExistence type="predicted"/>
<keyword evidence="6" id="KW-1185">Reference proteome</keyword>
<dbReference type="GO" id="GO:0003700">
    <property type="term" value="F:DNA-binding transcription factor activity"/>
    <property type="evidence" value="ECO:0007669"/>
    <property type="project" value="InterPro"/>
</dbReference>
<keyword evidence="2 5" id="KW-0238">DNA-binding</keyword>
<dbReference type="InterPro" id="IPR018062">
    <property type="entry name" value="HTH_AraC-typ_CS"/>
</dbReference>
<evidence type="ECO:0000259" key="4">
    <source>
        <dbReference type="PROSITE" id="PS01124"/>
    </source>
</evidence>
<dbReference type="Proteomes" id="UP000003947">
    <property type="component" value="Unassembled WGS sequence"/>
</dbReference>
<dbReference type="PROSITE" id="PS01124">
    <property type="entry name" value="HTH_ARAC_FAMILY_2"/>
    <property type="match status" value="1"/>
</dbReference>
<accession>I4YQL7</accession>
<feature type="domain" description="HTH araC/xylS-type" evidence="4">
    <location>
        <begin position="204"/>
        <end position="302"/>
    </location>
</feature>
<dbReference type="PANTHER" id="PTHR46796:SF14">
    <property type="entry name" value="TRANSCRIPTIONAL REGULATORY PROTEIN"/>
    <property type="match status" value="1"/>
</dbReference>
<dbReference type="eggNOG" id="COG2207">
    <property type="taxonomic scope" value="Bacteria"/>
</dbReference>
<dbReference type="InterPro" id="IPR018060">
    <property type="entry name" value="HTH_AraC"/>
</dbReference>
<dbReference type="AlphaFoldDB" id="I4YQL7"/>
<dbReference type="PROSITE" id="PS00041">
    <property type="entry name" value="HTH_ARAC_FAMILY_1"/>
    <property type="match status" value="1"/>
</dbReference>
<evidence type="ECO:0000313" key="6">
    <source>
        <dbReference type="Proteomes" id="UP000003947"/>
    </source>
</evidence>
<dbReference type="InterPro" id="IPR050204">
    <property type="entry name" value="AraC_XylS_family_regulators"/>
</dbReference>
<keyword evidence="1" id="KW-0805">Transcription regulation</keyword>
<evidence type="ECO:0000256" key="3">
    <source>
        <dbReference type="ARBA" id="ARBA00023163"/>
    </source>
</evidence>
<name>I4YQL7_9HYPH</name>
<dbReference type="OrthoDB" id="9793400at2"/>
<dbReference type="PANTHER" id="PTHR46796">
    <property type="entry name" value="HTH-TYPE TRANSCRIPTIONAL ACTIVATOR RHAS-RELATED"/>
    <property type="match status" value="1"/>
</dbReference>
<dbReference type="RefSeq" id="WP_009492061.1">
    <property type="nucleotide sequence ID" value="NZ_CP141049.1"/>
</dbReference>
<sequence length="305" mass="34056">MQDRIEVNHYGSRFRDHWKVREGTLVSTSLPKSTGVTIARVTAGANYGLVQPVPAQDGFALSLELKNFERGELWLDGRKRKQEQLWENYSVFYDLRHDVEAHLEDPFDFIQFHVTRAFLDELAGNHGVSPIGDLTFQTGTGVDDPIIASLSKILLPALDRSHEVSLLFVDHITMALCAHISQQYGGGFAPLEADRGGLAPRQLRRAQELIDSSLTGDISMSEIAQQCMLTPSYFSRQFKRSTGLTPVQWLQRRRVETAKAMLCDPKLSLADIAVACGFADQSHLTRVFGQLTGSTPKAWRKQASL</sequence>
<dbReference type="Pfam" id="PF12833">
    <property type="entry name" value="HTH_18"/>
    <property type="match status" value="1"/>
</dbReference>
<evidence type="ECO:0000256" key="1">
    <source>
        <dbReference type="ARBA" id="ARBA00023015"/>
    </source>
</evidence>
<protein>
    <submittedName>
        <fullName evidence="5">DNA-binding domain-containing protein, AraC-type</fullName>
    </submittedName>
</protein>
<dbReference type="Gene3D" id="1.10.10.60">
    <property type="entry name" value="Homeodomain-like"/>
    <property type="match status" value="2"/>
</dbReference>
<dbReference type="HOGENOM" id="CLU_000445_88_4_5"/>
<dbReference type="EMBL" id="JH660645">
    <property type="protein sequence ID" value="EIM26259.1"/>
    <property type="molecule type" value="Genomic_DNA"/>
</dbReference>
<organism evidence="5 6">
    <name type="scientific">Microvirga lotononidis</name>
    <dbReference type="NCBI Taxonomy" id="864069"/>
    <lineage>
        <taxon>Bacteria</taxon>
        <taxon>Pseudomonadati</taxon>
        <taxon>Pseudomonadota</taxon>
        <taxon>Alphaproteobacteria</taxon>
        <taxon>Hyphomicrobiales</taxon>
        <taxon>Methylobacteriaceae</taxon>
        <taxon>Microvirga</taxon>
    </lineage>
</organism>
<dbReference type="InterPro" id="IPR009057">
    <property type="entry name" value="Homeodomain-like_sf"/>
</dbReference>
<dbReference type="SMART" id="SM00342">
    <property type="entry name" value="HTH_ARAC"/>
    <property type="match status" value="1"/>
</dbReference>
<dbReference type="STRING" id="864069.MicloDRAFT_00028080"/>
<gene>
    <name evidence="5" type="ORF">MicloDRAFT_00028080</name>
</gene>
<evidence type="ECO:0000313" key="5">
    <source>
        <dbReference type="EMBL" id="EIM26259.1"/>
    </source>
</evidence>
<dbReference type="PATRIC" id="fig|864069.3.peg.3035"/>
<keyword evidence="3" id="KW-0804">Transcription</keyword>
<reference evidence="5 6" key="1">
    <citation type="submission" date="2012-02" db="EMBL/GenBank/DDBJ databases">
        <title>Improved High-Quality Draft sequence of Microvirga sp. WSM3557.</title>
        <authorList>
            <consortium name="US DOE Joint Genome Institute"/>
            <person name="Lucas S."/>
            <person name="Han J."/>
            <person name="Lapidus A."/>
            <person name="Cheng J.-F."/>
            <person name="Goodwin L."/>
            <person name="Pitluck S."/>
            <person name="Peters L."/>
            <person name="Zhang X."/>
            <person name="Detter J.C."/>
            <person name="Han C."/>
            <person name="Tapia R."/>
            <person name="Land M."/>
            <person name="Hauser L."/>
            <person name="Kyrpides N."/>
            <person name="Ivanova N."/>
            <person name="Pagani I."/>
            <person name="Brau L."/>
            <person name="Yates R."/>
            <person name="O'Hara G."/>
            <person name="Rui T."/>
            <person name="Howieson J."/>
            <person name="Reeve W."/>
            <person name="Woyke T."/>
        </authorList>
    </citation>
    <scope>NUCLEOTIDE SEQUENCE [LARGE SCALE GENOMIC DNA]</scope>
    <source>
        <strain evidence="5 6">WSM3557</strain>
    </source>
</reference>
<dbReference type="SUPFAM" id="SSF46689">
    <property type="entry name" value="Homeodomain-like"/>
    <property type="match status" value="2"/>
</dbReference>